<dbReference type="eggNOG" id="ENOG50342A9">
    <property type="taxonomic scope" value="Bacteria"/>
</dbReference>
<dbReference type="HOGENOM" id="CLU_1359856_0_0_0"/>
<evidence type="ECO:0000313" key="2">
    <source>
        <dbReference type="Proteomes" id="UP000006362"/>
    </source>
</evidence>
<reference evidence="1" key="1">
    <citation type="submission" date="2011-01" db="EMBL/GenBank/DDBJ databases">
        <title>Complete sequence of chromosome of Thermovibrio ammonificans HB-1.</title>
        <authorList>
            <consortium name="US DOE Joint Genome Institute"/>
            <person name="Lucas S."/>
            <person name="Copeland A."/>
            <person name="Lapidus A."/>
            <person name="Cheng J.-F."/>
            <person name="Goodwin L."/>
            <person name="Pitluck S."/>
            <person name="Davenport K."/>
            <person name="Detter J.C."/>
            <person name="Han C."/>
            <person name="Tapia R."/>
            <person name="Land M."/>
            <person name="Hauser L."/>
            <person name="Kyrpides N."/>
            <person name="Ivanova N."/>
            <person name="Ovchinnikova G."/>
            <person name="Vetriani C."/>
            <person name="Woyke T."/>
        </authorList>
    </citation>
    <scope>NUCLEOTIDE SEQUENCE [LARGE SCALE GENOMIC DNA]</scope>
    <source>
        <strain evidence="1">HB-1</strain>
    </source>
</reference>
<organism evidence="1 2">
    <name type="scientific">Thermovibrio ammonificans (strain DSM 15698 / JCM 12110 / HB-1)</name>
    <dbReference type="NCBI Taxonomy" id="648996"/>
    <lineage>
        <taxon>Bacteria</taxon>
        <taxon>Pseudomonadati</taxon>
        <taxon>Aquificota</taxon>
        <taxon>Aquificia</taxon>
        <taxon>Desulfurobacteriales</taxon>
        <taxon>Desulfurobacteriaceae</taxon>
        <taxon>Thermovibrio</taxon>
    </lineage>
</organism>
<protein>
    <submittedName>
        <fullName evidence="1">Uncharacterized protein</fullName>
    </submittedName>
</protein>
<accession>E8T5A2</accession>
<evidence type="ECO:0000313" key="1">
    <source>
        <dbReference type="EMBL" id="ADU96440.1"/>
    </source>
</evidence>
<gene>
    <name evidence="1" type="ordered locus">Theam_0468</name>
</gene>
<sequence length="201" mass="23744">MDEREALLNYYREISQFLEDHFEGFRLGGPYDMEVIRQWFRYNLPPYYLLRLKDELPESFTLRDIGDFVLRRFLSERNVSFVPSPVGPSSALERLALRVREILGELGVSDFSIAERILELAADDDLLEVEKELYSLEKHFFKLLAARSPYAKECREFARKKLEPFRTRWSDKVLALTEQALVKRCLWEKHNVPEFTTATVT</sequence>
<dbReference type="STRING" id="648996.Theam_0468"/>
<keyword evidence="2" id="KW-1185">Reference proteome</keyword>
<dbReference type="AlphaFoldDB" id="E8T5A2"/>
<dbReference type="Proteomes" id="UP000006362">
    <property type="component" value="Chromosome"/>
</dbReference>
<dbReference type="OrthoDB" id="14577at2"/>
<name>E8T5A2_THEA1</name>
<dbReference type="EMBL" id="CP002444">
    <property type="protein sequence ID" value="ADU96440.1"/>
    <property type="molecule type" value="Genomic_DNA"/>
</dbReference>
<dbReference type="RefSeq" id="WP_013537226.1">
    <property type="nucleotide sequence ID" value="NC_014926.1"/>
</dbReference>
<dbReference type="KEGG" id="tam:Theam_0468"/>
<proteinExistence type="predicted"/>